<evidence type="ECO:0000313" key="3">
    <source>
        <dbReference type="EMBL" id="KAK4211780.1"/>
    </source>
</evidence>
<keyword evidence="4" id="KW-1185">Reference proteome</keyword>
<dbReference type="InterPro" id="IPR050829">
    <property type="entry name" value="CorA_MIT"/>
</dbReference>
<name>A0AAN7B8B3_9PEZI</name>
<dbReference type="EMBL" id="MU858141">
    <property type="protein sequence ID" value="KAK4211780.1"/>
    <property type="molecule type" value="Genomic_DNA"/>
</dbReference>
<proteinExistence type="predicted"/>
<evidence type="ECO:0000313" key="4">
    <source>
        <dbReference type="Proteomes" id="UP001301769"/>
    </source>
</evidence>
<accession>A0AAN7B8B3</accession>
<organism evidence="3 4">
    <name type="scientific">Rhypophila decipiens</name>
    <dbReference type="NCBI Taxonomy" id="261697"/>
    <lineage>
        <taxon>Eukaryota</taxon>
        <taxon>Fungi</taxon>
        <taxon>Dikarya</taxon>
        <taxon>Ascomycota</taxon>
        <taxon>Pezizomycotina</taxon>
        <taxon>Sordariomycetes</taxon>
        <taxon>Sordariomycetidae</taxon>
        <taxon>Sordariales</taxon>
        <taxon>Naviculisporaceae</taxon>
        <taxon>Rhypophila</taxon>
    </lineage>
</organism>
<keyword evidence="2" id="KW-0472">Membrane</keyword>
<feature type="transmembrane region" description="Helical" evidence="2">
    <location>
        <begin position="695"/>
        <end position="717"/>
    </location>
</feature>
<evidence type="ECO:0000256" key="2">
    <source>
        <dbReference type="SAM" id="Phobius"/>
    </source>
</evidence>
<feature type="coiled-coil region" evidence="1">
    <location>
        <begin position="635"/>
        <end position="673"/>
    </location>
</feature>
<comment type="caution">
    <text evidence="3">The sequence shown here is derived from an EMBL/GenBank/DDBJ whole genome shotgun (WGS) entry which is preliminary data.</text>
</comment>
<dbReference type="PANTHER" id="PTHR47685">
    <property type="entry name" value="MAGNESIUM TRANSPORT PROTEIN CORA"/>
    <property type="match status" value="1"/>
</dbReference>
<keyword evidence="2" id="KW-0812">Transmembrane</keyword>
<keyword evidence="2" id="KW-1133">Transmembrane helix</keyword>
<sequence>YTQFLEFYERVIFFRRLSPEQQERIDSHLRRIHVLRKAVEYDEKDGKIGKLLIDNMSFSMEEWKKSELFAMNIERVRVWRSDRGQPNGESEPRAFPREVNPQWVYDVERDSRCSIVSFPKSGHGEEHGVACIKEINVYEALKKGHNNHLTQARAQGIPNETINYFHVPANNMTWVEKAMSRYYGVDDVDFDAIDREPRPGKLSGAYMLLRSMFWKGQENVGSRHMWPMCENVSTERGAASSSTPDNIALFAPFLHWDTDWSRRLLLEVVTEEEECGKTIEEKRYREHLRRARSDRHHLQDRIDEHDFNPSLDSPEQPKLFKKSVTFSDIVPEVLAPYPKLSRHFQSRIFRRDPLSGRLLAGHKLGQVLIDAARLHGAMVWMRDKSMIRRFLHHDPPLHPRRTLYQAAYTRKSMHWRDDQDSRKVARAVMVDQLWMWVLDGRSLITFFPSRYGVDYRDPSGVHELVKRRLRNLPRGQIRTVYDLALIVLSEVTNVFFDRAKTQDNQPQVLDTFERSIGDIIHQQAISVNRLQVLSGKIASVMSLPSSDQSLTWTIHFARRVAADIKLHNDIDTIIEQLDTMLMIKNQQIEVMTKFAKNAADILDPPGLWHASTNWSYSGEKSKQRKENYLHFKANADAILENIHGHVRQLERLRQRAEDVSARLEKQLALEQQQASAFNDWQNAKRVEKAADQGRAVMMFTSVTIVFLPLSFMTSLFWNEQQHLYTFRRR</sequence>
<evidence type="ECO:0000256" key="1">
    <source>
        <dbReference type="SAM" id="Coils"/>
    </source>
</evidence>
<dbReference type="Proteomes" id="UP001301769">
    <property type="component" value="Unassembled WGS sequence"/>
</dbReference>
<protein>
    <submittedName>
        <fullName evidence="3">Uncharacterized protein</fullName>
    </submittedName>
</protein>
<reference evidence="3" key="2">
    <citation type="submission" date="2023-05" db="EMBL/GenBank/DDBJ databases">
        <authorList>
            <consortium name="Lawrence Berkeley National Laboratory"/>
            <person name="Steindorff A."/>
            <person name="Hensen N."/>
            <person name="Bonometti L."/>
            <person name="Westerberg I."/>
            <person name="Brannstrom I.O."/>
            <person name="Guillou S."/>
            <person name="Cros-Aarteil S."/>
            <person name="Calhoun S."/>
            <person name="Haridas S."/>
            <person name="Kuo A."/>
            <person name="Mondo S."/>
            <person name="Pangilinan J."/>
            <person name="Riley R."/>
            <person name="Labutti K."/>
            <person name="Andreopoulos B."/>
            <person name="Lipzen A."/>
            <person name="Chen C."/>
            <person name="Yanf M."/>
            <person name="Daum C."/>
            <person name="Ng V."/>
            <person name="Clum A."/>
            <person name="Ohm R."/>
            <person name="Martin F."/>
            <person name="Silar P."/>
            <person name="Natvig D."/>
            <person name="Lalanne C."/>
            <person name="Gautier V."/>
            <person name="Ament-Velasquez S.L."/>
            <person name="Kruys A."/>
            <person name="Hutchinson M.I."/>
            <person name="Powell A.J."/>
            <person name="Barry K."/>
            <person name="Miller A.N."/>
            <person name="Grigoriev I.V."/>
            <person name="Debuchy R."/>
            <person name="Gladieux P."/>
            <person name="Thoren M.H."/>
            <person name="Johannesson H."/>
        </authorList>
    </citation>
    <scope>NUCLEOTIDE SEQUENCE</scope>
    <source>
        <strain evidence="3">PSN293</strain>
    </source>
</reference>
<reference evidence="3" key="1">
    <citation type="journal article" date="2023" name="Mol. Phylogenet. Evol.">
        <title>Genome-scale phylogeny and comparative genomics of the fungal order Sordariales.</title>
        <authorList>
            <person name="Hensen N."/>
            <person name="Bonometti L."/>
            <person name="Westerberg I."/>
            <person name="Brannstrom I.O."/>
            <person name="Guillou S."/>
            <person name="Cros-Aarteil S."/>
            <person name="Calhoun S."/>
            <person name="Haridas S."/>
            <person name="Kuo A."/>
            <person name="Mondo S."/>
            <person name="Pangilinan J."/>
            <person name="Riley R."/>
            <person name="LaButti K."/>
            <person name="Andreopoulos B."/>
            <person name="Lipzen A."/>
            <person name="Chen C."/>
            <person name="Yan M."/>
            <person name="Daum C."/>
            <person name="Ng V."/>
            <person name="Clum A."/>
            <person name="Steindorff A."/>
            <person name="Ohm R.A."/>
            <person name="Martin F."/>
            <person name="Silar P."/>
            <person name="Natvig D.O."/>
            <person name="Lalanne C."/>
            <person name="Gautier V."/>
            <person name="Ament-Velasquez S.L."/>
            <person name="Kruys A."/>
            <person name="Hutchinson M.I."/>
            <person name="Powell A.J."/>
            <person name="Barry K."/>
            <person name="Miller A.N."/>
            <person name="Grigoriev I.V."/>
            <person name="Debuchy R."/>
            <person name="Gladieux P."/>
            <person name="Hiltunen Thoren M."/>
            <person name="Johannesson H."/>
        </authorList>
    </citation>
    <scope>NUCLEOTIDE SEQUENCE</scope>
    <source>
        <strain evidence="3">PSN293</strain>
    </source>
</reference>
<keyword evidence="1" id="KW-0175">Coiled coil</keyword>
<gene>
    <name evidence="3" type="ORF">QBC37DRAFT_289499</name>
</gene>
<dbReference type="PANTHER" id="PTHR47685:SF1">
    <property type="entry name" value="MAGNESIUM TRANSPORT PROTEIN CORA"/>
    <property type="match status" value="1"/>
</dbReference>
<feature type="non-terminal residue" evidence="3">
    <location>
        <position position="1"/>
    </location>
</feature>
<dbReference type="AlphaFoldDB" id="A0AAN7B8B3"/>